<dbReference type="SUPFAM" id="SSF53706">
    <property type="entry name" value="Formate dehydrogenase/DMSO reductase, domains 1-3"/>
    <property type="match status" value="1"/>
</dbReference>
<dbReference type="GO" id="GO:0009061">
    <property type="term" value="P:anaerobic respiration"/>
    <property type="evidence" value="ECO:0007669"/>
    <property type="project" value="TreeGrafter"/>
</dbReference>
<keyword evidence="5 9" id="KW-0560">Oxidoreductase</keyword>
<dbReference type="RefSeq" id="WP_211950144.1">
    <property type="nucleotide sequence ID" value="NZ_CAJPUY010000024.1"/>
</dbReference>
<dbReference type="Pfam" id="PF21423">
    <property type="entry name" value="AhtL-like_1st"/>
    <property type="match status" value="1"/>
</dbReference>
<dbReference type="EMBL" id="CAJPUY010000024">
    <property type="protein sequence ID" value="CAG2155135.1"/>
    <property type="molecule type" value="Genomic_DNA"/>
</dbReference>
<organism evidence="9 10">
    <name type="scientific">Cupriavidus yeoncheonensis</name>
    <dbReference type="NCBI Taxonomy" id="1462994"/>
    <lineage>
        <taxon>Bacteria</taxon>
        <taxon>Pseudomonadati</taxon>
        <taxon>Pseudomonadota</taxon>
        <taxon>Betaproteobacteria</taxon>
        <taxon>Burkholderiales</taxon>
        <taxon>Burkholderiaceae</taxon>
        <taxon>Cupriavidus</taxon>
    </lineage>
</organism>
<sequence>MKKIVLRTILFALPRVLNLTAWKQPNFRQRLKQKNCTAFVGLLDGSIGLTLEIKGGKVRSRNAKSVEPDVSMLFRDIPTALKFLMPNPDQGDIIHAAKNFKVITKGPDPLVVWLMQTLNLSQTVGVSMGTPVADGTRRFTTCTNGGPLFVYVKAGRVLRVTPLEFDADDAQGWEVTARGKTFRPQRRALVAPHAMTLKSVVYSDKRILHPMKRVDYDPDGERNPQNRGKSGYVRISWDEALDLVATEINRQKRVHGPGAITFPMSSHHQWGNVGYYLSALTRFANLIGFTRVAANPDSWEGWYWGAMHHFGNSMRIGVPAGYGGVEDCLKEAELIVFWSCDPESTNGAYAGFEGTQRRLWAKELGIEFIHIDPHNNPTAQLLGGRWIPVRPQTDAALATAIMYVWAVEGLYDKDYVAARTTGFEEWKAYLLGQTDGIPKTPEWQEAETGVPARDVRALARKWGNRKVYLAAGMTGAGFGGAGRGATGQQWARCMIMMMAMQGWGKPGVNFGCLQLGTPVDLHFYFPGYADGGISGDLVWTGNAVNNYQRMPHILTMNPVKQMVPRQQLPDAIINGHASGYLWDGISQEAQFAPFTYPMPGYSPIHMIYRYGGSAFSTITKSGRWIDAYRHPSIEFVVNQSIWMEGEAQFADIILPACSALERWDIGEWSNSGGYAHHGIAGVNHRVVTLQHKCIDPLGESRSDYDIFTGILERLGLGALFTEGGSELDWVKRVFDGSDLPNHISWTEFCRKGYYVVPPERPDFSQPVDMRWFAEGRQKDVPEPHPLPSQFAEGFGTGVQTPSGKIEFVPEILRRHTADNPDRPALNRYIPSWEGLGTALAGKYPLQMIATHSRYSFHTSSDGKNSAVNHVRDHRARIAGHDFWLLRINAVDAKERGIAHRDLVKVYNDRGAVICAADISPLMVPGVVKSHEASAEFQMVDFGGETVEIGGCMNILTPDRPQTRGTSSMSPNSCLVQIEKWHGAEQFKLGRAHTGIAHE</sequence>
<evidence type="ECO:0000256" key="5">
    <source>
        <dbReference type="ARBA" id="ARBA00023002"/>
    </source>
</evidence>
<evidence type="ECO:0000259" key="8">
    <source>
        <dbReference type="Pfam" id="PF21423"/>
    </source>
</evidence>
<feature type="domain" description="Pyrogallol hydroxytransferase large subunit-like N-terminal" evidence="8">
    <location>
        <begin position="146"/>
        <end position="199"/>
    </location>
</feature>
<keyword evidence="3" id="KW-0500">Molybdenum</keyword>
<dbReference type="InterPro" id="IPR006657">
    <property type="entry name" value="MoPterin_dinucl-bd_dom"/>
</dbReference>
<dbReference type="InterPro" id="IPR006655">
    <property type="entry name" value="Mopterin_OxRdtase_prok_CS"/>
</dbReference>
<protein>
    <submittedName>
        <fullName evidence="9">Pyrogallol hydroxytransferase large subunit</fullName>
        <ecNumber evidence="9">1.97.1.2</ecNumber>
    </submittedName>
</protein>
<evidence type="ECO:0000256" key="1">
    <source>
        <dbReference type="ARBA" id="ARBA00001942"/>
    </source>
</evidence>
<comment type="similarity">
    <text evidence="2">Belongs to the prokaryotic molybdopterin-containing oxidoreductase family.</text>
</comment>
<dbReference type="GO" id="GO:0030288">
    <property type="term" value="C:outer membrane-bounded periplasmic space"/>
    <property type="evidence" value="ECO:0007669"/>
    <property type="project" value="TreeGrafter"/>
</dbReference>
<dbReference type="Gene3D" id="2.40.40.20">
    <property type="match status" value="1"/>
</dbReference>
<feature type="domain" description="Molybdopterin oxidoreductase" evidence="6">
    <location>
        <begin position="206"/>
        <end position="712"/>
    </location>
</feature>
<dbReference type="PANTHER" id="PTHR43742">
    <property type="entry name" value="TRIMETHYLAMINE-N-OXIDE REDUCTASE"/>
    <property type="match status" value="1"/>
</dbReference>
<dbReference type="Pfam" id="PF00384">
    <property type="entry name" value="Molybdopterin"/>
    <property type="match status" value="1"/>
</dbReference>
<comment type="caution">
    <text evidence="9">The sequence shown here is derived from an EMBL/GenBank/DDBJ whole genome shotgun (WGS) entry which is preliminary data.</text>
</comment>
<dbReference type="GO" id="GO:0043546">
    <property type="term" value="F:molybdopterin cofactor binding"/>
    <property type="evidence" value="ECO:0007669"/>
    <property type="project" value="InterPro"/>
</dbReference>
<evidence type="ECO:0000313" key="10">
    <source>
        <dbReference type="Proteomes" id="UP000672934"/>
    </source>
</evidence>
<evidence type="ECO:0000256" key="3">
    <source>
        <dbReference type="ARBA" id="ARBA00022505"/>
    </source>
</evidence>
<dbReference type="Gene3D" id="2.20.25.340">
    <property type="match status" value="1"/>
</dbReference>
<reference evidence="9" key="1">
    <citation type="submission" date="2021-03" db="EMBL/GenBank/DDBJ databases">
        <authorList>
            <person name="Peeters C."/>
        </authorList>
    </citation>
    <scope>NUCLEOTIDE SEQUENCE</scope>
    <source>
        <strain evidence="9">LMG 31506</strain>
    </source>
</reference>
<dbReference type="Gene3D" id="3.40.228.10">
    <property type="entry name" value="Dimethylsulfoxide Reductase, domain 2"/>
    <property type="match status" value="1"/>
</dbReference>
<dbReference type="GO" id="GO:0030151">
    <property type="term" value="F:molybdenum ion binding"/>
    <property type="evidence" value="ECO:0007669"/>
    <property type="project" value="TreeGrafter"/>
</dbReference>
<dbReference type="InterPro" id="IPR006656">
    <property type="entry name" value="Mopterin_OxRdtase"/>
</dbReference>
<comment type="cofactor">
    <cofactor evidence="1">
        <name>Mo-bis(molybdopterin guanine dinucleotide)</name>
        <dbReference type="ChEBI" id="CHEBI:60539"/>
    </cofactor>
</comment>
<evidence type="ECO:0000313" key="9">
    <source>
        <dbReference type="EMBL" id="CAG2155135.1"/>
    </source>
</evidence>
<dbReference type="InterPro" id="IPR009010">
    <property type="entry name" value="Asp_de-COase-like_dom_sf"/>
</dbReference>
<keyword evidence="4" id="KW-0479">Metal-binding</keyword>
<gene>
    <name evidence="9" type="primary">athL</name>
    <name evidence="9" type="ORF">LMG31506_05294</name>
</gene>
<evidence type="ECO:0000256" key="2">
    <source>
        <dbReference type="ARBA" id="ARBA00010312"/>
    </source>
</evidence>
<dbReference type="Pfam" id="PF01568">
    <property type="entry name" value="Molydop_binding"/>
    <property type="match status" value="1"/>
</dbReference>
<dbReference type="GO" id="GO:0009055">
    <property type="term" value="F:electron transfer activity"/>
    <property type="evidence" value="ECO:0007669"/>
    <property type="project" value="TreeGrafter"/>
</dbReference>
<dbReference type="SUPFAM" id="SSF50692">
    <property type="entry name" value="ADC-like"/>
    <property type="match status" value="1"/>
</dbReference>
<dbReference type="Gene3D" id="3.40.50.740">
    <property type="match status" value="2"/>
</dbReference>
<accession>A0A916N6C7</accession>
<keyword evidence="10" id="KW-1185">Reference proteome</keyword>
<evidence type="ECO:0000256" key="4">
    <source>
        <dbReference type="ARBA" id="ARBA00022723"/>
    </source>
</evidence>
<feature type="domain" description="Molybdopterin dinucleotide-binding" evidence="7">
    <location>
        <begin position="871"/>
        <end position="961"/>
    </location>
</feature>
<dbReference type="PROSITE" id="PS00932">
    <property type="entry name" value="MOLYBDOPTERIN_PROK_3"/>
    <property type="match status" value="1"/>
</dbReference>
<name>A0A916N6C7_9BURK</name>
<dbReference type="AlphaFoldDB" id="A0A916N6C7"/>
<dbReference type="PANTHER" id="PTHR43742:SF10">
    <property type="entry name" value="TRIMETHYLAMINE-N-OXIDE REDUCTASE 2"/>
    <property type="match status" value="1"/>
</dbReference>
<proteinExistence type="inferred from homology"/>
<dbReference type="InterPro" id="IPR050612">
    <property type="entry name" value="Prok_Mopterin_Oxidored"/>
</dbReference>
<dbReference type="Proteomes" id="UP000672934">
    <property type="component" value="Unassembled WGS sequence"/>
</dbReference>
<evidence type="ECO:0000259" key="6">
    <source>
        <dbReference type="Pfam" id="PF00384"/>
    </source>
</evidence>
<dbReference type="GO" id="GO:0018706">
    <property type="term" value="F:pyrogallol hydroxytransferase activity"/>
    <property type="evidence" value="ECO:0007669"/>
    <property type="project" value="UniProtKB-EC"/>
</dbReference>
<dbReference type="EC" id="1.97.1.2" evidence="9"/>
<evidence type="ECO:0000259" key="7">
    <source>
        <dbReference type="Pfam" id="PF01568"/>
    </source>
</evidence>
<dbReference type="InterPro" id="IPR049032">
    <property type="entry name" value="AhtL-like_N"/>
</dbReference>